<protein>
    <submittedName>
        <fullName evidence="1">Uncharacterized protein</fullName>
    </submittedName>
</protein>
<dbReference type="Proteomes" id="UP000305067">
    <property type="component" value="Unassembled WGS sequence"/>
</dbReference>
<dbReference type="AlphaFoldDB" id="A0A5C3QIY1"/>
<sequence>MKREIGHQFELMLKLFSDTAFEAGVLVRRVAQDEDEWPFEAMPDASEHEPSTKFDDYKRECFAGRGPVPYLNGDLTQVSADGVYEGGEGSGEWSETLRLVMLCLMDLEWHKISLEDSMKVKQKRAIKEQVELLLKDNLNAVEECRVLLRRLAEHEDVWPINLRAQ</sequence>
<name>A0A5C3QIY1_9AGAR</name>
<proteinExistence type="predicted"/>
<keyword evidence="2" id="KW-1185">Reference proteome</keyword>
<gene>
    <name evidence="1" type="ORF">BDV98DRAFT_568144</name>
</gene>
<evidence type="ECO:0000313" key="1">
    <source>
        <dbReference type="EMBL" id="TFL01477.1"/>
    </source>
</evidence>
<organism evidence="1 2">
    <name type="scientific">Pterulicium gracile</name>
    <dbReference type="NCBI Taxonomy" id="1884261"/>
    <lineage>
        <taxon>Eukaryota</taxon>
        <taxon>Fungi</taxon>
        <taxon>Dikarya</taxon>
        <taxon>Basidiomycota</taxon>
        <taxon>Agaricomycotina</taxon>
        <taxon>Agaricomycetes</taxon>
        <taxon>Agaricomycetidae</taxon>
        <taxon>Agaricales</taxon>
        <taxon>Pleurotineae</taxon>
        <taxon>Pterulaceae</taxon>
        <taxon>Pterulicium</taxon>
    </lineage>
</organism>
<evidence type="ECO:0000313" key="2">
    <source>
        <dbReference type="Proteomes" id="UP000305067"/>
    </source>
</evidence>
<dbReference type="EMBL" id="ML178825">
    <property type="protein sequence ID" value="TFL01477.1"/>
    <property type="molecule type" value="Genomic_DNA"/>
</dbReference>
<reference evidence="1 2" key="1">
    <citation type="journal article" date="2019" name="Nat. Ecol. Evol.">
        <title>Megaphylogeny resolves global patterns of mushroom evolution.</title>
        <authorList>
            <person name="Varga T."/>
            <person name="Krizsan K."/>
            <person name="Foldi C."/>
            <person name="Dima B."/>
            <person name="Sanchez-Garcia M."/>
            <person name="Sanchez-Ramirez S."/>
            <person name="Szollosi G.J."/>
            <person name="Szarkandi J.G."/>
            <person name="Papp V."/>
            <person name="Albert L."/>
            <person name="Andreopoulos W."/>
            <person name="Angelini C."/>
            <person name="Antonin V."/>
            <person name="Barry K.W."/>
            <person name="Bougher N.L."/>
            <person name="Buchanan P."/>
            <person name="Buyck B."/>
            <person name="Bense V."/>
            <person name="Catcheside P."/>
            <person name="Chovatia M."/>
            <person name="Cooper J."/>
            <person name="Damon W."/>
            <person name="Desjardin D."/>
            <person name="Finy P."/>
            <person name="Geml J."/>
            <person name="Haridas S."/>
            <person name="Hughes K."/>
            <person name="Justo A."/>
            <person name="Karasinski D."/>
            <person name="Kautmanova I."/>
            <person name="Kiss B."/>
            <person name="Kocsube S."/>
            <person name="Kotiranta H."/>
            <person name="LaButti K.M."/>
            <person name="Lechner B.E."/>
            <person name="Liimatainen K."/>
            <person name="Lipzen A."/>
            <person name="Lukacs Z."/>
            <person name="Mihaltcheva S."/>
            <person name="Morgado L.N."/>
            <person name="Niskanen T."/>
            <person name="Noordeloos M.E."/>
            <person name="Ohm R.A."/>
            <person name="Ortiz-Santana B."/>
            <person name="Ovrebo C."/>
            <person name="Racz N."/>
            <person name="Riley R."/>
            <person name="Savchenko A."/>
            <person name="Shiryaev A."/>
            <person name="Soop K."/>
            <person name="Spirin V."/>
            <person name="Szebenyi C."/>
            <person name="Tomsovsky M."/>
            <person name="Tulloss R.E."/>
            <person name="Uehling J."/>
            <person name="Grigoriev I.V."/>
            <person name="Vagvolgyi C."/>
            <person name="Papp T."/>
            <person name="Martin F.M."/>
            <person name="Miettinen O."/>
            <person name="Hibbett D.S."/>
            <person name="Nagy L.G."/>
        </authorList>
    </citation>
    <scope>NUCLEOTIDE SEQUENCE [LARGE SCALE GENOMIC DNA]</scope>
    <source>
        <strain evidence="1 2">CBS 309.79</strain>
    </source>
</reference>
<accession>A0A5C3QIY1</accession>